<evidence type="ECO:0000313" key="2">
    <source>
        <dbReference type="Proteomes" id="UP000216885"/>
    </source>
</evidence>
<reference evidence="1 2" key="1">
    <citation type="submission" date="2017-05" db="EMBL/GenBank/DDBJ databases">
        <title>Complete and WGS of Bordetella genogroups.</title>
        <authorList>
            <person name="Spilker T."/>
            <person name="LiPuma J."/>
        </authorList>
    </citation>
    <scope>NUCLEOTIDE SEQUENCE [LARGE SCALE GENOMIC DNA]</scope>
    <source>
        <strain evidence="1 2">AU9919</strain>
    </source>
</reference>
<dbReference type="GO" id="GO:0015774">
    <property type="term" value="P:polysaccharide transport"/>
    <property type="evidence" value="ECO:0007669"/>
    <property type="project" value="InterPro"/>
</dbReference>
<dbReference type="CDD" id="cd16441">
    <property type="entry name" value="beta_Kdo_transferase_KpsS"/>
    <property type="match status" value="1"/>
</dbReference>
<evidence type="ECO:0000313" key="1">
    <source>
        <dbReference type="EMBL" id="OZI56384.1"/>
    </source>
</evidence>
<accession>A0A261U343</accession>
<proteinExistence type="predicted"/>
<protein>
    <submittedName>
        <fullName evidence="1">Capsular biosynthesis protein</fullName>
    </submittedName>
</protein>
<name>A0A261U343_9BORD</name>
<gene>
    <name evidence="1" type="ORF">CAL20_13190</name>
</gene>
<keyword evidence="2" id="KW-1185">Reference proteome</keyword>
<dbReference type="AlphaFoldDB" id="A0A261U343"/>
<dbReference type="InterPro" id="IPR007833">
    <property type="entry name" value="Capsule_polysaccharide_synth"/>
</dbReference>
<dbReference type="EMBL" id="NEVQ01000013">
    <property type="protein sequence ID" value="OZI56384.1"/>
    <property type="molecule type" value="Genomic_DNA"/>
</dbReference>
<sequence length="446" mass="51355">MIADTQRRILFLQGPPSTFWRQLCDHFESAGAITRRINFSMGDWAYWRKAGADNYRGRFSRWGDFLRKYLVDHQITDILYYADRLPYHAVAREIGASLGIRTYALEFGYLRPDWLTLERGAMGALSHFPNDADTIRQIARNVRSFVQPKEHFTHRFAQEATNEVVYNLLTALVPYGYPFYRSDKYYHPLLDYLSWLPSALRKMFTERKRSDAALRLRLERKRYWMLALQIQADYQLRTNAHYRHQADMIAEVIESFAKHAHSEGHLIVKLHPLDNGIERWESVVDRLAKKHGVVDRVLAVSKCDLKRTIRRSRGVITINSTVGLHSLRAGTPVKVLGMAVYDIPGLTHQGSLDLFWRKPQKVDKTLRNALVSALAATIQVHGSFYHAEGRQYACREIVRRVMNDLVNEPGAFVEPPPRLERALQRNVPIFSSLEGSGVPPGGVIRS</sequence>
<organism evidence="1 2">
    <name type="scientific">Bordetella genomosp. 4</name>
    <dbReference type="NCBI Taxonomy" id="463044"/>
    <lineage>
        <taxon>Bacteria</taxon>
        <taxon>Pseudomonadati</taxon>
        <taxon>Pseudomonadota</taxon>
        <taxon>Betaproteobacteria</taxon>
        <taxon>Burkholderiales</taxon>
        <taxon>Alcaligenaceae</taxon>
        <taxon>Bordetella</taxon>
    </lineage>
</organism>
<dbReference type="Proteomes" id="UP000216885">
    <property type="component" value="Unassembled WGS sequence"/>
</dbReference>
<dbReference type="GO" id="GO:0000271">
    <property type="term" value="P:polysaccharide biosynthetic process"/>
    <property type="evidence" value="ECO:0007669"/>
    <property type="project" value="InterPro"/>
</dbReference>
<comment type="caution">
    <text evidence="1">The sequence shown here is derived from an EMBL/GenBank/DDBJ whole genome shotgun (WGS) entry which is preliminary data.</text>
</comment>
<dbReference type="Pfam" id="PF05159">
    <property type="entry name" value="Capsule_synth"/>
    <property type="match status" value="1"/>
</dbReference>
<dbReference type="RefSeq" id="WP_094838081.1">
    <property type="nucleotide sequence ID" value="NZ_NEVQ01000013.1"/>
</dbReference>